<dbReference type="RefSeq" id="WP_013682677.1">
    <property type="nucleotide sequence ID" value="NC_015318.1"/>
</dbReference>
<dbReference type="EMBL" id="CP002606">
    <property type="protein sequence ID" value="AEA34656.1"/>
    <property type="molecule type" value="Genomic_DNA"/>
</dbReference>
<keyword evidence="1" id="KW-1133">Transmembrane helix</keyword>
<organism evidence="2 3">
    <name type="scientific">Hippea maritima (strain ATCC 700847 / DSM 10411 / MH2)</name>
    <dbReference type="NCBI Taxonomy" id="760142"/>
    <lineage>
        <taxon>Bacteria</taxon>
        <taxon>Pseudomonadati</taxon>
        <taxon>Campylobacterota</taxon>
        <taxon>Desulfurellia</taxon>
        <taxon>Desulfurellales</taxon>
        <taxon>Hippeaceae</taxon>
        <taxon>Hippea</taxon>
    </lineage>
</organism>
<dbReference type="InParanoid" id="F2LUY7"/>
<proteinExistence type="predicted"/>
<dbReference type="KEGG" id="hmr:Hipma_1719"/>
<evidence type="ECO:0000256" key="1">
    <source>
        <dbReference type="SAM" id="Phobius"/>
    </source>
</evidence>
<evidence type="ECO:0000313" key="2">
    <source>
        <dbReference type="EMBL" id="AEA34656.1"/>
    </source>
</evidence>
<dbReference type="STRING" id="760142.Hipma_1719"/>
<reference evidence="2 3" key="1">
    <citation type="journal article" date="2011" name="Stand. Genomic Sci.">
        <title>Complete genome sequence of the thermophilic sulfur-reducer Hippea maritima type strain (MH(2)).</title>
        <authorList>
            <person name="Huntemann M."/>
            <person name="Lu M."/>
            <person name="Nolan M."/>
            <person name="Lapidus A."/>
            <person name="Lucas S."/>
            <person name="Hammon N."/>
            <person name="Deshpande S."/>
            <person name="Cheng J.F."/>
            <person name="Tapia R."/>
            <person name="Han C."/>
            <person name="Goodwin L."/>
            <person name="Pitluck S."/>
            <person name="Liolios K."/>
            <person name="Pagani I."/>
            <person name="Ivanova N."/>
            <person name="Ovchinikova G."/>
            <person name="Pati A."/>
            <person name="Chen A."/>
            <person name="Palaniappan K."/>
            <person name="Land M."/>
            <person name="Hauser L."/>
            <person name="Jeffries C.D."/>
            <person name="Detter J.C."/>
            <person name="Brambilla E.M."/>
            <person name="Rohde M."/>
            <person name="Spring S."/>
            <person name="Goker M."/>
            <person name="Woyke T."/>
            <person name="Bristow J."/>
            <person name="Eisen J.A."/>
            <person name="Markowitz V."/>
            <person name="Hugenholtz P."/>
            <person name="Kyrpides N.C."/>
            <person name="Klenk H.P."/>
            <person name="Mavromatis K."/>
        </authorList>
    </citation>
    <scope>NUCLEOTIDE SEQUENCE [LARGE SCALE GENOMIC DNA]</scope>
    <source>
        <strain evidence="3">ATCC 700847 / DSM 10411 / MH2</strain>
    </source>
</reference>
<feature type="transmembrane region" description="Helical" evidence="1">
    <location>
        <begin position="36"/>
        <end position="53"/>
    </location>
</feature>
<reference evidence="3" key="2">
    <citation type="submission" date="2011-03" db="EMBL/GenBank/DDBJ databases">
        <title>The complete genome of Hippea maritima DSM 10411.</title>
        <authorList>
            <consortium name="US DOE Joint Genome Institute (JGI-PGF)"/>
            <person name="Lucas S."/>
            <person name="Copeland A."/>
            <person name="Lapidus A."/>
            <person name="Bruce D."/>
            <person name="Goodwin L."/>
            <person name="Pitluck S."/>
            <person name="Peters L."/>
            <person name="Kyrpides N."/>
            <person name="Mavromatis K."/>
            <person name="Pagani I."/>
            <person name="Ivanova N."/>
            <person name="Mikhailova N."/>
            <person name="Lu M."/>
            <person name="Detter J.C."/>
            <person name="Tapia R."/>
            <person name="Han C."/>
            <person name="Land M."/>
            <person name="Hauser L."/>
            <person name="Markowitz V."/>
            <person name="Cheng J.-F."/>
            <person name="Hugenholtz P."/>
            <person name="Woyke T."/>
            <person name="Wu D."/>
            <person name="Spring S."/>
            <person name="Schroeder M."/>
            <person name="Brambilla E."/>
            <person name="Klenk H.-P."/>
            <person name="Eisen J.A."/>
        </authorList>
    </citation>
    <scope>NUCLEOTIDE SEQUENCE [LARGE SCALE GENOMIC DNA]</scope>
    <source>
        <strain evidence="3">ATCC 700847 / DSM 10411 / MH2</strain>
    </source>
</reference>
<protein>
    <submittedName>
        <fullName evidence="2">Uncharacterized protein</fullName>
    </submittedName>
</protein>
<dbReference type="HOGENOM" id="CLU_3044144_0_0_7"/>
<sequence length="54" mass="6069">MNEKVKIKVDILKTKLIFFSAIAGGSWTNLTFKLNFYDVIIGIIFLYSIIGTIG</sequence>
<keyword evidence="1" id="KW-0472">Membrane</keyword>
<dbReference type="Proteomes" id="UP000008139">
    <property type="component" value="Chromosome"/>
</dbReference>
<accession>F2LUY7</accession>
<gene>
    <name evidence="2" type="ordered locus">Hipma_1719</name>
</gene>
<keyword evidence="3" id="KW-1185">Reference proteome</keyword>
<name>F2LUY7_HIPMA</name>
<dbReference type="AlphaFoldDB" id="F2LUY7"/>
<keyword evidence="1" id="KW-0812">Transmembrane</keyword>
<evidence type="ECO:0000313" key="3">
    <source>
        <dbReference type="Proteomes" id="UP000008139"/>
    </source>
</evidence>